<evidence type="ECO:0000256" key="2">
    <source>
        <dbReference type="ARBA" id="ARBA00006601"/>
    </source>
</evidence>
<feature type="binding site" evidence="10">
    <location>
        <position position="242"/>
    </location>
    <ligand>
        <name>NAD(+)</name>
        <dbReference type="ChEBI" id="CHEBI:57540"/>
    </ligand>
</feature>
<evidence type="ECO:0000256" key="5">
    <source>
        <dbReference type="ARBA" id="ARBA00023027"/>
    </source>
</evidence>
<dbReference type="Pfam" id="PF00984">
    <property type="entry name" value="UDPG_MGDP_dh"/>
    <property type="match status" value="1"/>
</dbReference>
<gene>
    <name evidence="12" type="ORF">WQ57_00835</name>
</gene>
<feature type="binding site" evidence="9">
    <location>
        <position position="236"/>
    </location>
    <ligand>
        <name>substrate</name>
    </ligand>
</feature>
<evidence type="ECO:0000256" key="10">
    <source>
        <dbReference type="PIRSR" id="PIRSR500134-3"/>
    </source>
</evidence>
<feature type="binding site" evidence="9">
    <location>
        <begin position="228"/>
        <end position="232"/>
    </location>
    <ligand>
        <name>substrate</name>
    </ligand>
</feature>
<dbReference type="Pfam" id="PF03720">
    <property type="entry name" value="UDPG_MGDP_dh_C"/>
    <property type="match status" value="1"/>
</dbReference>
<evidence type="ECO:0000256" key="4">
    <source>
        <dbReference type="ARBA" id="ARBA00023002"/>
    </source>
</evidence>
<comment type="caution">
    <text evidence="12">The sequence shown here is derived from an EMBL/GenBank/DDBJ whole genome shotgun (WGS) entry which is preliminary data.</text>
</comment>
<dbReference type="GO" id="GO:0006065">
    <property type="term" value="P:UDP-glucuronate biosynthetic process"/>
    <property type="evidence" value="ECO:0007669"/>
    <property type="project" value="UniProtKB-UniPathway"/>
</dbReference>
<feature type="binding site" evidence="9">
    <location>
        <position position="299"/>
    </location>
    <ligand>
        <name>substrate</name>
    </ligand>
</feature>
<name>A0A0M2T490_9BACI</name>
<dbReference type="InterPro" id="IPR014027">
    <property type="entry name" value="UDP-Glc/GDP-Man_DH_C"/>
</dbReference>
<feature type="binding site" evidence="10">
    <location>
        <position position="100"/>
    </location>
    <ligand>
        <name>NAD(+)</name>
        <dbReference type="ChEBI" id="CHEBI:57540"/>
    </ligand>
</feature>
<dbReference type="InterPro" id="IPR017476">
    <property type="entry name" value="UDP-Glc/GDP-Man"/>
</dbReference>
<dbReference type="InterPro" id="IPR001732">
    <property type="entry name" value="UDP-Glc/GDP-Man_DH_N"/>
</dbReference>
<feature type="binding site" evidence="10">
    <location>
        <position position="134"/>
    </location>
    <ligand>
        <name>NAD(+)</name>
        <dbReference type="ChEBI" id="CHEBI:57540"/>
    </ligand>
</feature>
<evidence type="ECO:0000256" key="3">
    <source>
        <dbReference type="ARBA" id="ARBA00012954"/>
    </source>
</evidence>
<dbReference type="Gene3D" id="1.20.5.100">
    <property type="entry name" value="Cytochrome c1, transmembrane anchor, C-terminal"/>
    <property type="match status" value="1"/>
</dbReference>
<keyword evidence="5 7" id="KW-0520">NAD</keyword>
<dbReference type="GO" id="GO:0051287">
    <property type="term" value="F:NAD binding"/>
    <property type="evidence" value="ECO:0007669"/>
    <property type="project" value="InterPro"/>
</dbReference>
<dbReference type="InterPro" id="IPR014026">
    <property type="entry name" value="UDP-Glc/GDP-Man_DH_dimer"/>
</dbReference>
<dbReference type="EC" id="1.1.1.22" evidence="3 7"/>
<evidence type="ECO:0000313" key="12">
    <source>
        <dbReference type="EMBL" id="KKK40077.1"/>
    </source>
</evidence>
<dbReference type="SUPFAM" id="SSF51735">
    <property type="entry name" value="NAD(P)-binding Rossmann-fold domains"/>
    <property type="match status" value="1"/>
</dbReference>
<feature type="active site" description="Nucleophile" evidence="8">
    <location>
        <position position="239"/>
    </location>
</feature>
<feature type="binding site" evidence="10">
    <location>
        <position position="306"/>
    </location>
    <ligand>
        <name>NAD(+)</name>
        <dbReference type="ChEBI" id="CHEBI:57540"/>
    </ligand>
</feature>
<evidence type="ECO:0000256" key="7">
    <source>
        <dbReference type="PIRNR" id="PIRNR000124"/>
    </source>
</evidence>
<dbReference type="PATRIC" id="fig|1408103.3.peg.183"/>
<comment type="similarity">
    <text evidence="2 7">Belongs to the UDP-glucose/GDP-mannose dehydrogenase family.</text>
</comment>
<evidence type="ECO:0000256" key="6">
    <source>
        <dbReference type="ARBA" id="ARBA00047473"/>
    </source>
</evidence>
<dbReference type="InterPro" id="IPR036220">
    <property type="entry name" value="UDP-Glc/GDP-Man_DH_C_sf"/>
</dbReference>
<dbReference type="GO" id="GO:0003979">
    <property type="term" value="F:UDP-glucose 6-dehydrogenase activity"/>
    <property type="evidence" value="ECO:0007669"/>
    <property type="project" value="UniProtKB-EC"/>
</dbReference>
<proteinExistence type="inferred from homology"/>
<evidence type="ECO:0000256" key="8">
    <source>
        <dbReference type="PIRSR" id="PIRSR500134-1"/>
    </source>
</evidence>
<dbReference type="GO" id="GO:0000271">
    <property type="term" value="P:polysaccharide biosynthetic process"/>
    <property type="evidence" value="ECO:0007669"/>
    <property type="project" value="InterPro"/>
</dbReference>
<feature type="domain" description="UDP-glucose/GDP-mannose dehydrogenase C-terminal" evidence="11">
    <location>
        <begin position="292"/>
        <end position="389"/>
    </location>
</feature>
<feature type="binding site" evidence="10">
    <location>
        <position position="65"/>
    </location>
    <ligand>
        <name>NAD(+)</name>
        <dbReference type="ChEBI" id="CHEBI:57540"/>
    </ligand>
</feature>
<evidence type="ECO:0000313" key="13">
    <source>
        <dbReference type="Proteomes" id="UP000034166"/>
    </source>
</evidence>
<dbReference type="AlphaFoldDB" id="A0A0M2T490"/>
<dbReference type="InterPro" id="IPR008927">
    <property type="entry name" value="6-PGluconate_DH-like_C_sf"/>
</dbReference>
<keyword evidence="13" id="KW-1185">Reference proteome</keyword>
<dbReference type="PIRSF" id="PIRSF000124">
    <property type="entry name" value="UDPglc_GDPman_dh"/>
    <property type="match status" value="1"/>
</dbReference>
<comment type="pathway">
    <text evidence="1">Nucleotide-sugar biosynthesis; UDP-alpha-D-glucuronate biosynthesis; UDP-alpha-D-glucuronate from UDP-alpha-D-glucose: step 1/1.</text>
</comment>
<dbReference type="Gene3D" id="3.40.50.720">
    <property type="entry name" value="NAD(P)-binding Rossmann-like Domain"/>
    <property type="match status" value="2"/>
</dbReference>
<reference evidence="12 13" key="1">
    <citation type="submission" date="2015-04" db="EMBL/GenBank/DDBJ databases">
        <title>Taxonomic description and genome sequence of Bacillus campisalis sp. nov., a novel member of the genus Bacillus isolated from solar saltern.</title>
        <authorList>
            <person name="Mathan Kumar R."/>
            <person name="Kaur G."/>
            <person name="Kumar A."/>
            <person name="Singh N.K."/>
            <person name="Kaur N."/>
            <person name="Kumar N."/>
            <person name="Mayilraj S."/>
        </authorList>
    </citation>
    <scope>NUCLEOTIDE SEQUENCE [LARGE SCALE GENOMIC DNA]</scope>
    <source>
        <strain evidence="12 13">SA2-6</strain>
    </source>
</reference>
<dbReference type="PANTHER" id="PTHR43750:SF3">
    <property type="entry name" value="UDP-GLUCOSE 6-DEHYDROGENASE TUAD"/>
    <property type="match status" value="1"/>
</dbReference>
<dbReference type="SUPFAM" id="SSF48179">
    <property type="entry name" value="6-phosphogluconate dehydrogenase C-terminal domain-like"/>
    <property type="match status" value="1"/>
</dbReference>
<sequence length="405" mass="44958">MGHKVTGLDLDERKVNSLQSGKLHFYEPGLNDLLLKHLNLENITFTTDTQKAIKENDVIFLCVGTPQSPNGSADLQYVKNAASSIGSFMNQYKVVVNKSTVPVGTAELVSNIIKENQPSEVPFDVVSNPEFLREGSALKDALHPDRVVIGSTSKKATLIMKELYKEVTCPIIETNPKSAELIKYAANSFLALKISFMNELARLCDELEININDVSKGIGLDHRIGPHFLQAGIGYGGSCFPKDVQALLHTSRKNGINLSILERASEVNRTQATYFMEKLTNTVGDLNGKTIAVLGLAFKANTDDTRESPSLTVVDYLAKHNCNVKVHDPVVRLQSSAYIQYSTIEETVADADAIIICTDWDEYRNIQWHKLKDLMKQPLLFDGRNLINRDDIIGLGYHYISIANF</sequence>
<feature type="binding site" evidence="10">
    <location>
        <position position="9"/>
    </location>
    <ligand>
        <name>NAD(+)</name>
        <dbReference type="ChEBI" id="CHEBI:57540"/>
    </ligand>
</feature>
<dbReference type="SMART" id="SM00984">
    <property type="entry name" value="UDPG_MGDP_dh_C"/>
    <property type="match status" value="1"/>
</dbReference>
<dbReference type="InterPro" id="IPR028357">
    <property type="entry name" value="UDPglc_DH_bac"/>
</dbReference>
<dbReference type="NCBIfam" id="TIGR03026">
    <property type="entry name" value="NDP-sugDHase"/>
    <property type="match status" value="1"/>
</dbReference>
<evidence type="ECO:0000256" key="1">
    <source>
        <dbReference type="ARBA" id="ARBA00004701"/>
    </source>
</evidence>
<dbReference type="InterPro" id="IPR036291">
    <property type="entry name" value="NAD(P)-bd_dom_sf"/>
</dbReference>
<keyword evidence="4 7" id="KW-0560">Oxidoreductase</keyword>
<dbReference type="EMBL" id="LAYY01000001">
    <property type="protein sequence ID" value="KKK40077.1"/>
    <property type="molecule type" value="Genomic_DNA"/>
</dbReference>
<dbReference type="PIRSF" id="PIRSF500134">
    <property type="entry name" value="UDPglc_DH_bac"/>
    <property type="match status" value="1"/>
</dbReference>
<feature type="binding site" evidence="9">
    <location>
        <position position="183"/>
    </location>
    <ligand>
        <name>substrate</name>
    </ligand>
</feature>
<dbReference type="Pfam" id="PF03721">
    <property type="entry name" value="UDPG_MGDP_dh_N"/>
    <property type="match status" value="1"/>
</dbReference>
<accession>A0A0M2T490</accession>
<feature type="binding site" evidence="10">
    <location>
        <position position="14"/>
    </location>
    <ligand>
        <name>NAD(+)</name>
        <dbReference type="ChEBI" id="CHEBI:57540"/>
    </ligand>
</feature>
<dbReference type="UniPathway" id="UPA00038">
    <property type="reaction ID" value="UER00491"/>
</dbReference>
<protein>
    <recommendedName>
        <fullName evidence="3 7">UDP-glucose 6-dehydrogenase</fullName>
        <ecNumber evidence="3 7">1.1.1.22</ecNumber>
    </recommendedName>
</protein>
<feature type="binding site" evidence="9">
    <location>
        <begin position="131"/>
        <end position="134"/>
    </location>
    <ligand>
        <name>substrate</name>
    </ligand>
</feature>
<dbReference type="PANTHER" id="PTHR43750">
    <property type="entry name" value="UDP-GLUCOSE 6-DEHYDROGENASE TUAD"/>
    <property type="match status" value="1"/>
</dbReference>
<dbReference type="SUPFAM" id="SSF52413">
    <property type="entry name" value="UDP-glucose/GDP-mannose dehydrogenase C-terminal domain"/>
    <property type="match status" value="1"/>
</dbReference>
<evidence type="ECO:0000256" key="9">
    <source>
        <dbReference type="PIRSR" id="PIRSR500134-2"/>
    </source>
</evidence>
<evidence type="ECO:0000259" key="11">
    <source>
        <dbReference type="SMART" id="SM00984"/>
    </source>
</evidence>
<comment type="catalytic activity">
    <reaction evidence="6 7">
        <text>UDP-alpha-D-glucose + 2 NAD(+) + H2O = UDP-alpha-D-glucuronate + 2 NADH + 3 H(+)</text>
        <dbReference type="Rhea" id="RHEA:23596"/>
        <dbReference type="ChEBI" id="CHEBI:15377"/>
        <dbReference type="ChEBI" id="CHEBI:15378"/>
        <dbReference type="ChEBI" id="CHEBI:57540"/>
        <dbReference type="ChEBI" id="CHEBI:57945"/>
        <dbReference type="ChEBI" id="CHEBI:58052"/>
        <dbReference type="ChEBI" id="CHEBI:58885"/>
        <dbReference type="EC" id="1.1.1.22"/>
    </reaction>
</comment>
<organism evidence="12 13">
    <name type="scientific">Mesobacillus campisalis</name>
    <dbReference type="NCBI Taxonomy" id="1408103"/>
    <lineage>
        <taxon>Bacteria</taxon>
        <taxon>Bacillati</taxon>
        <taxon>Bacillota</taxon>
        <taxon>Bacilli</taxon>
        <taxon>Bacillales</taxon>
        <taxon>Bacillaceae</taxon>
        <taxon>Mesobacillus</taxon>
    </lineage>
</organism>
<dbReference type="Proteomes" id="UP000034166">
    <property type="component" value="Unassembled WGS sequence"/>
</dbReference>